<dbReference type="SMART" id="SM00354">
    <property type="entry name" value="HTH_LACI"/>
    <property type="match status" value="1"/>
</dbReference>
<dbReference type="CDD" id="cd06267">
    <property type="entry name" value="PBP1_LacI_sugar_binding-like"/>
    <property type="match status" value="1"/>
</dbReference>
<sequence>MASAKALAADLGVSIATVSRALNGKPGLSASLRTSILAEAAKQNTFINPAARMLATSKSESVCFAVYHLSGPVSKDPFYFPILMGLEEETRQVGLQLTLEVIGDEEIKDAANWRMVRERRADGVILNGPFVPASFIVKLHALGIPVILIDNYLEHVPVDAVVADDRGGTRKAAEHVISLGHKKAVILSGPKDWYSSGERTAGFLEEFAKHGLPAPTILYGDDTTFETGQKLFALALKEKPTAILCVNDALALGAMDAATAKGIKVPSEMSFTGFDDVDAAQNGKVPLTTIQVPREFLGRAAGRLFWSRTDDPTSPRQRIEIETKLVVRQSTRAI</sequence>
<keyword evidence="1" id="KW-0678">Repressor</keyword>
<dbReference type="Gene3D" id="1.10.260.40">
    <property type="entry name" value="lambda repressor-like DNA-binding domains"/>
    <property type="match status" value="1"/>
</dbReference>
<proteinExistence type="predicted"/>
<dbReference type="EMBL" id="CAFBLE010000001">
    <property type="protein sequence ID" value="CAB4856186.1"/>
    <property type="molecule type" value="Genomic_DNA"/>
</dbReference>
<dbReference type="Pfam" id="PF13377">
    <property type="entry name" value="Peripla_BP_3"/>
    <property type="match status" value="1"/>
</dbReference>
<dbReference type="PANTHER" id="PTHR30146:SF148">
    <property type="entry name" value="HTH-TYPE TRANSCRIPTIONAL REPRESSOR PURR-RELATED"/>
    <property type="match status" value="1"/>
</dbReference>
<dbReference type="GO" id="GO:0000976">
    <property type="term" value="F:transcription cis-regulatory region binding"/>
    <property type="evidence" value="ECO:0007669"/>
    <property type="project" value="TreeGrafter"/>
</dbReference>
<evidence type="ECO:0000256" key="3">
    <source>
        <dbReference type="ARBA" id="ARBA00023125"/>
    </source>
</evidence>
<keyword evidence="2" id="KW-0805">Transcription regulation</keyword>
<dbReference type="Gene3D" id="3.40.50.2300">
    <property type="match status" value="2"/>
</dbReference>
<reference evidence="7" key="1">
    <citation type="submission" date="2020-05" db="EMBL/GenBank/DDBJ databases">
        <authorList>
            <person name="Chiriac C."/>
            <person name="Salcher M."/>
            <person name="Ghai R."/>
            <person name="Kavagutti S V."/>
        </authorList>
    </citation>
    <scope>NUCLEOTIDE SEQUENCE</scope>
</reference>
<protein>
    <submittedName>
        <fullName evidence="7">Unannotated protein</fullName>
    </submittedName>
</protein>
<dbReference type="InterPro" id="IPR046335">
    <property type="entry name" value="LacI/GalR-like_sensor"/>
</dbReference>
<dbReference type="SUPFAM" id="SSF47413">
    <property type="entry name" value="lambda repressor-like DNA-binding domains"/>
    <property type="match status" value="1"/>
</dbReference>
<dbReference type="InterPro" id="IPR000843">
    <property type="entry name" value="HTH_LacI"/>
</dbReference>
<accession>A0A6J6SV67</accession>
<dbReference type="CDD" id="cd01392">
    <property type="entry name" value="HTH_LacI"/>
    <property type="match status" value="1"/>
</dbReference>
<evidence type="ECO:0000313" key="10">
    <source>
        <dbReference type="EMBL" id="CAB5056772.1"/>
    </source>
</evidence>
<gene>
    <name evidence="6" type="ORF">UFOPK2289_00356</name>
    <name evidence="7" type="ORF">UFOPK2822_00009</name>
    <name evidence="8" type="ORF">UFOPK3346_00164</name>
    <name evidence="9" type="ORF">UFOPK3670_00440</name>
    <name evidence="10" type="ORF">UFOPK4308_00664</name>
</gene>
<dbReference type="GO" id="GO:0003700">
    <property type="term" value="F:DNA-binding transcription factor activity"/>
    <property type="evidence" value="ECO:0007669"/>
    <property type="project" value="TreeGrafter"/>
</dbReference>
<dbReference type="EMBL" id="CAFBMV010000003">
    <property type="protein sequence ID" value="CAB4917433.1"/>
    <property type="molecule type" value="Genomic_DNA"/>
</dbReference>
<dbReference type="AlphaFoldDB" id="A0A6J6SV67"/>
<evidence type="ECO:0000259" key="5">
    <source>
        <dbReference type="PROSITE" id="PS50932"/>
    </source>
</evidence>
<dbReference type="EMBL" id="CAEZZC010000001">
    <property type="protein sequence ID" value="CAB4738654.1"/>
    <property type="molecule type" value="Genomic_DNA"/>
</dbReference>
<name>A0A6J6SV67_9ZZZZ</name>
<feature type="domain" description="HTH lacI-type" evidence="5">
    <location>
        <begin position="2"/>
        <end position="56"/>
    </location>
</feature>
<evidence type="ECO:0000256" key="2">
    <source>
        <dbReference type="ARBA" id="ARBA00023015"/>
    </source>
</evidence>
<organism evidence="7">
    <name type="scientific">freshwater metagenome</name>
    <dbReference type="NCBI Taxonomy" id="449393"/>
    <lineage>
        <taxon>unclassified sequences</taxon>
        <taxon>metagenomes</taxon>
        <taxon>ecological metagenomes</taxon>
    </lineage>
</organism>
<evidence type="ECO:0000256" key="4">
    <source>
        <dbReference type="ARBA" id="ARBA00023163"/>
    </source>
</evidence>
<dbReference type="EMBL" id="CAFBQL010000003">
    <property type="protein sequence ID" value="CAB5056772.1"/>
    <property type="molecule type" value="Genomic_DNA"/>
</dbReference>
<dbReference type="SUPFAM" id="SSF53822">
    <property type="entry name" value="Periplasmic binding protein-like I"/>
    <property type="match status" value="1"/>
</dbReference>
<evidence type="ECO:0000313" key="6">
    <source>
        <dbReference type="EMBL" id="CAB4658924.1"/>
    </source>
</evidence>
<dbReference type="InterPro" id="IPR028082">
    <property type="entry name" value="Peripla_BP_I"/>
</dbReference>
<evidence type="ECO:0000313" key="7">
    <source>
        <dbReference type="EMBL" id="CAB4738654.1"/>
    </source>
</evidence>
<dbReference type="EMBL" id="CAEZWT010000006">
    <property type="protein sequence ID" value="CAB4658924.1"/>
    <property type="molecule type" value="Genomic_DNA"/>
</dbReference>
<evidence type="ECO:0000313" key="8">
    <source>
        <dbReference type="EMBL" id="CAB4856186.1"/>
    </source>
</evidence>
<dbReference type="PROSITE" id="PS50932">
    <property type="entry name" value="HTH_LACI_2"/>
    <property type="match status" value="1"/>
</dbReference>
<evidence type="ECO:0000313" key="9">
    <source>
        <dbReference type="EMBL" id="CAB4917433.1"/>
    </source>
</evidence>
<dbReference type="PANTHER" id="PTHR30146">
    <property type="entry name" value="LACI-RELATED TRANSCRIPTIONAL REPRESSOR"/>
    <property type="match status" value="1"/>
</dbReference>
<keyword evidence="3" id="KW-0238">DNA-binding</keyword>
<dbReference type="InterPro" id="IPR010982">
    <property type="entry name" value="Lambda_DNA-bd_dom_sf"/>
</dbReference>
<evidence type="ECO:0000256" key="1">
    <source>
        <dbReference type="ARBA" id="ARBA00022491"/>
    </source>
</evidence>
<keyword evidence="4" id="KW-0804">Transcription</keyword>